<organism evidence="7 8">
    <name type="scientific">Sphingobacterium detergens</name>
    <dbReference type="NCBI Taxonomy" id="1145106"/>
    <lineage>
        <taxon>Bacteria</taxon>
        <taxon>Pseudomonadati</taxon>
        <taxon>Bacteroidota</taxon>
        <taxon>Sphingobacteriia</taxon>
        <taxon>Sphingobacteriales</taxon>
        <taxon>Sphingobacteriaceae</taxon>
        <taxon>Sphingobacterium</taxon>
    </lineage>
</organism>
<feature type="domain" description="Glycosyl-hydrolase 97 N-terminal" evidence="5">
    <location>
        <begin position="24"/>
        <end position="265"/>
    </location>
</feature>
<dbReference type="GO" id="GO:0030246">
    <property type="term" value="F:carbohydrate binding"/>
    <property type="evidence" value="ECO:0007669"/>
    <property type="project" value="InterPro"/>
</dbReference>
<name>A0A420BK24_SPHD1</name>
<dbReference type="InterPro" id="IPR013785">
    <property type="entry name" value="Aldolase_TIM"/>
</dbReference>
<evidence type="ECO:0000259" key="6">
    <source>
        <dbReference type="Pfam" id="PF14509"/>
    </source>
</evidence>
<dbReference type="InterPro" id="IPR017853">
    <property type="entry name" value="GH"/>
</dbReference>
<feature type="domain" description="Glycosyl-hydrolase 97 C-terminal oligomerisation" evidence="6">
    <location>
        <begin position="534"/>
        <end position="625"/>
    </location>
</feature>
<dbReference type="Pfam" id="PF14508">
    <property type="entry name" value="GH97_N"/>
    <property type="match status" value="1"/>
</dbReference>
<accession>A0A420BK24</accession>
<dbReference type="Pfam" id="PF14509">
    <property type="entry name" value="GH97_C"/>
    <property type="match status" value="1"/>
</dbReference>
<protein>
    <submittedName>
        <fullName evidence="7">Alpha-glucosidase</fullName>
    </submittedName>
</protein>
<dbReference type="SUPFAM" id="SSF51445">
    <property type="entry name" value="(Trans)glycosidases"/>
    <property type="match status" value="1"/>
</dbReference>
<dbReference type="Gene3D" id="3.20.20.70">
    <property type="entry name" value="Aldolase class I"/>
    <property type="match status" value="1"/>
</dbReference>
<comment type="subunit">
    <text evidence="2">Monomer.</text>
</comment>
<dbReference type="InterPro" id="IPR019563">
    <property type="entry name" value="GH97_catalytic"/>
</dbReference>
<reference evidence="7 8" key="1">
    <citation type="submission" date="2018-09" db="EMBL/GenBank/DDBJ databases">
        <title>Genomic Encyclopedia of Type Strains, Phase III (KMG-III): the genomes of soil and plant-associated and newly described type strains.</title>
        <authorList>
            <person name="Whitman W."/>
        </authorList>
    </citation>
    <scope>NUCLEOTIDE SEQUENCE [LARGE SCALE GENOMIC DNA]</scope>
    <source>
        <strain evidence="7 8">CECT 7938</strain>
    </source>
</reference>
<keyword evidence="8" id="KW-1185">Reference proteome</keyword>
<evidence type="ECO:0000313" key="8">
    <source>
        <dbReference type="Proteomes" id="UP000286246"/>
    </source>
</evidence>
<dbReference type="Pfam" id="PF10566">
    <property type="entry name" value="Glyco_hydro_97"/>
    <property type="match status" value="1"/>
</dbReference>
<evidence type="ECO:0000259" key="5">
    <source>
        <dbReference type="Pfam" id="PF14508"/>
    </source>
</evidence>
<keyword evidence="3" id="KW-0106">Calcium</keyword>
<dbReference type="InterPro" id="IPR029483">
    <property type="entry name" value="GH97_C"/>
</dbReference>
<sequence>MIKVILLTLFIPLISIVHAQEINLKSPTAVLQAEVKLTSQKNSIQLLSSAKKVLTTIDLLNFDWTENIVKGDWRLSKSNKNTVRQKWKPVFGECDNIKDYYNQLDLQLESSGNKKKIYVYIRLYDEGIALKYGFDANDFSGAAIKSEYTAFRFGTDATTWVSGAAQSAYTKTNLSQLKGEFERPLVVNPAPQLFMAIGEAALVDYARMKFTYQEEKQSYVVQSALSGAVDLDKAGYESPWRYVMVGNSAGKLVENNYFVLNLNKPNTIKDTSWIKPGKVLREVTLTTDGGIAAVDFAARNQIAYVEFDAGWYGPEESTTSDASQVNVDLARSKGPLDLQYIIDYANKKNVGILLYVNKKALEKQLDEILPIYQKWGVKGLKFGFVNVGSQEATVWLHEAVRKAAKYKLMVDVHDEYRPTGYSRTFPNLMTQEGIRGDEESPSSEQSLTTMFTRAIAGAGDYTNCYHAVRVNTKMGGKAAQMAKAIMIYSPWQFIYWYDRPADAPHKAGGAGGEHESLIDESENTLEFYRGLPVTWDETKILKSDIGECGVIARRSGNRWYIAMLGANIKQDIKIDLSFAGNPEHLKAHLWSQDTQDLINNIVNKKELKLNSATFATVLPPNAGAVLIVDTLK</sequence>
<dbReference type="AlphaFoldDB" id="A0A420BK24"/>
<dbReference type="OrthoDB" id="57532at2"/>
<dbReference type="Gene3D" id="2.70.98.10">
    <property type="match status" value="1"/>
</dbReference>
<dbReference type="InterPro" id="IPR052720">
    <property type="entry name" value="Glycosyl_hydrolase_97"/>
</dbReference>
<proteinExistence type="predicted"/>
<evidence type="ECO:0000313" key="7">
    <source>
        <dbReference type="EMBL" id="RKE56975.1"/>
    </source>
</evidence>
<dbReference type="RefSeq" id="WP_120258580.1">
    <property type="nucleotide sequence ID" value="NZ_RAPY01000001.1"/>
</dbReference>
<dbReference type="PANTHER" id="PTHR35803:SF3">
    <property type="entry name" value="ALPHA-GLUCOSIDASE"/>
    <property type="match status" value="1"/>
</dbReference>
<evidence type="ECO:0000256" key="2">
    <source>
        <dbReference type="ARBA" id="ARBA00011245"/>
    </source>
</evidence>
<evidence type="ECO:0000259" key="4">
    <source>
        <dbReference type="Pfam" id="PF10566"/>
    </source>
</evidence>
<comment type="cofactor">
    <cofactor evidence="1">
        <name>Ca(2+)</name>
        <dbReference type="ChEBI" id="CHEBI:29108"/>
    </cofactor>
</comment>
<dbReference type="InterPro" id="IPR014718">
    <property type="entry name" value="GH-type_carb-bd"/>
</dbReference>
<feature type="domain" description="Glycosyl-hydrolase 97 catalytic" evidence="4">
    <location>
        <begin position="291"/>
        <end position="434"/>
    </location>
</feature>
<dbReference type="Proteomes" id="UP000286246">
    <property type="component" value="Unassembled WGS sequence"/>
</dbReference>
<evidence type="ECO:0000256" key="1">
    <source>
        <dbReference type="ARBA" id="ARBA00001913"/>
    </source>
</evidence>
<comment type="caution">
    <text evidence="7">The sequence shown here is derived from an EMBL/GenBank/DDBJ whole genome shotgun (WGS) entry which is preliminary data.</text>
</comment>
<dbReference type="InterPro" id="IPR029486">
    <property type="entry name" value="GH97_N"/>
</dbReference>
<gene>
    <name evidence="7" type="ORF">DFQ12_1849</name>
</gene>
<dbReference type="EMBL" id="RAPY01000001">
    <property type="protein sequence ID" value="RKE56975.1"/>
    <property type="molecule type" value="Genomic_DNA"/>
</dbReference>
<evidence type="ECO:0000256" key="3">
    <source>
        <dbReference type="ARBA" id="ARBA00022837"/>
    </source>
</evidence>
<dbReference type="PANTHER" id="PTHR35803">
    <property type="entry name" value="GLUCAN 1,4-ALPHA-GLUCOSIDASE SUSB-RELATED"/>
    <property type="match status" value="1"/>
</dbReference>